<comment type="subunit">
    <text evidence="3">Monomer.</text>
</comment>
<keyword evidence="1 3" id="KW-0474">Menaquinone biosynthesis</keyword>
<dbReference type="Gene3D" id="3.40.50.1820">
    <property type="entry name" value="alpha/beta hydrolase"/>
    <property type="match status" value="1"/>
</dbReference>
<evidence type="ECO:0000313" key="6">
    <source>
        <dbReference type="Proteomes" id="UP000078503"/>
    </source>
</evidence>
<evidence type="ECO:0000313" key="5">
    <source>
        <dbReference type="EMBL" id="OAN13830.1"/>
    </source>
</evidence>
<dbReference type="InterPro" id="IPR029058">
    <property type="entry name" value="AB_hydrolase_fold"/>
</dbReference>
<evidence type="ECO:0000259" key="4">
    <source>
        <dbReference type="Pfam" id="PF12697"/>
    </source>
</evidence>
<comment type="caution">
    <text evidence="5">The sequence shown here is derived from an EMBL/GenBank/DDBJ whole genome shotgun (WGS) entry which is preliminary data.</text>
</comment>
<gene>
    <name evidence="3" type="primary">menH</name>
    <name evidence="5" type="ORF">A3K86_13450</name>
</gene>
<name>A0A178K8Z6_9GAMM</name>
<dbReference type="UniPathway" id="UPA01057">
    <property type="reaction ID" value="UER00900"/>
</dbReference>
<evidence type="ECO:0000256" key="2">
    <source>
        <dbReference type="ARBA" id="ARBA00023239"/>
    </source>
</evidence>
<comment type="function">
    <text evidence="3">Catalyzes a proton abstraction reaction that results in 2,5-elimination of pyruvate from 2-succinyl-5-enolpyruvyl-6-hydroxy-3-cyclohexene-1-carboxylate (SEPHCHC) and the formation of 2-succinyl-6-hydroxy-2,4-cyclohexadiene-1-carboxylate (SHCHC).</text>
</comment>
<organism evidence="5 6">
    <name type="scientific">Photobacterium jeanii</name>
    <dbReference type="NCBI Taxonomy" id="858640"/>
    <lineage>
        <taxon>Bacteria</taxon>
        <taxon>Pseudomonadati</taxon>
        <taxon>Pseudomonadota</taxon>
        <taxon>Gammaproteobacteria</taxon>
        <taxon>Vibrionales</taxon>
        <taxon>Vibrionaceae</taxon>
        <taxon>Photobacterium</taxon>
    </lineage>
</organism>
<evidence type="ECO:0000256" key="1">
    <source>
        <dbReference type="ARBA" id="ARBA00022428"/>
    </source>
</evidence>
<proteinExistence type="inferred from homology"/>
<dbReference type="PANTHER" id="PTHR42916">
    <property type="entry name" value="2-SUCCINYL-5-ENOLPYRUVYL-6-HYDROXY-3-CYCLOHEXENE-1-CARBOXYLATE SYNTHASE"/>
    <property type="match status" value="1"/>
</dbReference>
<dbReference type="GO" id="GO:0009234">
    <property type="term" value="P:menaquinone biosynthetic process"/>
    <property type="evidence" value="ECO:0007669"/>
    <property type="project" value="UniProtKB-UniRule"/>
</dbReference>
<dbReference type="InterPro" id="IPR022485">
    <property type="entry name" value="SHCHC_synthase_MenH"/>
</dbReference>
<evidence type="ECO:0000256" key="3">
    <source>
        <dbReference type="HAMAP-Rule" id="MF_01660"/>
    </source>
</evidence>
<dbReference type="STRING" id="858640.A3K86_13450"/>
<dbReference type="EC" id="4.2.99.20" evidence="3"/>
<comment type="pathway">
    <text evidence="3">Quinol/quinone metabolism; 1,4-dihydroxy-2-naphthoate biosynthesis; 1,4-dihydroxy-2-naphthoate from chorismate: step 3/7.</text>
</comment>
<dbReference type="EMBL" id="LVHF01000028">
    <property type="protein sequence ID" value="OAN13830.1"/>
    <property type="molecule type" value="Genomic_DNA"/>
</dbReference>
<keyword evidence="6" id="KW-1185">Reference proteome</keyword>
<reference evidence="5 6" key="1">
    <citation type="submission" date="2016-03" db="EMBL/GenBank/DDBJ databases">
        <title>Photobacterium proteolyticum sp. nov. a protease producing bacterium isolated from ocean sediments of Laizhou Bay.</title>
        <authorList>
            <person name="Li Y."/>
        </authorList>
    </citation>
    <scope>NUCLEOTIDE SEQUENCE [LARGE SCALE GENOMIC DNA]</scope>
    <source>
        <strain evidence="5 6">R-40508</strain>
    </source>
</reference>
<dbReference type="PANTHER" id="PTHR42916:SF1">
    <property type="entry name" value="PROTEIN PHYLLO, CHLOROPLASTIC"/>
    <property type="match status" value="1"/>
</dbReference>
<dbReference type="AlphaFoldDB" id="A0A178K8Z6"/>
<sequence>MDVQSHATVQSTSRPTLVFLHGLLGNGSDWRQVIDQLSRAYPCLTIDLPGHGHSHAVSAPDFDGVNQSLLQTLVERNVEQYVLVGYSMGARVGMYHAVNQSGSQTPERVKKQPQLIGLVVEGGHFGLPPTERATRFANDQKWAHRFADQPMTDVLSDWYQQPVFSSLDHDQRQSLITKRSDNLGHCVAQMMLATSLAKQPELLAKIKTLTVPFCYLYGERDEKFKCLATAAEVNAIAIADAGHNVHVEQPELFAQYIKEFVKNCC</sequence>
<dbReference type="NCBIfam" id="NF008340">
    <property type="entry name" value="PRK11126.1"/>
    <property type="match status" value="1"/>
</dbReference>
<accession>A0A178K8Z6</accession>
<feature type="domain" description="AB hydrolase-1" evidence="4">
    <location>
        <begin position="17"/>
        <end position="255"/>
    </location>
</feature>
<dbReference type="SUPFAM" id="SSF53474">
    <property type="entry name" value="alpha/beta-Hydrolases"/>
    <property type="match status" value="1"/>
</dbReference>
<dbReference type="NCBIfam" id="TIGR03695">
    <property type="entry name" value="menH_SHCHC"/>
    <property type="match status" value="1"/>
</dbReference>
<dbReference type="GO" id="GO:0070205">
    <property type="term" value="F:2-succinyl-6-hydroxy-2,4-cyclohexadiene-1-carboxylate synthase activity"/>
    <property type="evidence" value="ECO:0007669"/>
    <property type="project" value="UniProtKB-UniRule"/>
</dbReference>
<dbReference type="Pfam" id="PF12697">
    <property type="entry name" value="Abhydrolase_6"/>
    <property type="match status" value="1"/>
</dbReference>
<keyword evidence="2 3" id="KW-0456">Lyase</keyword>
<protein>
    <recommendedName>
        <fullName evidence="3">Putative 2-succinyl-6-hydroxy-2,4-cyclohexadiene-1-carboxylate synthase</fullName>
        <shortName evidence="3">SHCHC synthase</shortName>
        <ecNumber evidence="3">4.2.99.20</ecNumber>
    </recommendedName>
</protein>
<comment type="pathway">
    <text evidence="3">Quinol/quinone metabolism; menaquinone biosynthesis.</text>
</comment>
<dbReference type="HAMAP" id="MF_01660">
    <property type="entry name" value="MenH"/>
    <property type="match status" value="1"/>
</dbReference>
<dbReference type="UniPathway" id="UPA00079"/>
<dbReference type="InterPro" id="IPR000073">
    <property type="entry name" value="AB_hydrolase_1"/>
</dbReference>
<comment type="catalytic activity">
    <reaction evidence="3">
        <text>5-enolpyruvoyl-6-hydroxy-2-succinyl-cyclohex-3-ene-1-carboxylate = (1R,6R)-6-hydroxy-2-succinyl-cyclohexa-2,4-diene-1-carboxylate + pyruvate</text>
        <dbReference type="Rhea" id="RHEA:25597"/>
        <dbReference type="ChEBI" id="CHEBI:15361"/>
        <dbReference type="ChEBI" id="CHEBI:58689"/>
        <dbReference type="ChEBI" id="CHEBI:58818"/>
        <dbReference type="EC" id="4.2.99.20"/>
    </reaction>
</comment>
<comment type="similarity">
    <text evidence="3">Belongs to the AB hydrolase superfamily. MenH family.</text>
</comment>
<dbReference type="Proteomes" id="UP000078503">
    <property type="component" value="Unassembled WGS sequence"/>
</dbReference>